<feature type="transmembrane region" description="Helical" evidence="1">
    <location>
        <begin position="191"/>
        <end position="213"/>
    </location>
</feature>
<feature type="transmembrane region" description="Helical" evidence="1">
    <location>
        <begin position="300"/>
        <end position="323"/>
    </location>
</feature>
<name>A0A843UR95_COLES</name>
<comment type="caution">
    <text evidence="2">The sequence shown here is derived from an EMBL/GenBank/DDBJ whole genome shotgun (WGS) entry which is preliminary data.</text>
</comment>
<dbReference type="Proteomes" id="UP000652761">
    <property type="component" value="Unassembled WGS sequence"/>
</dbReference>
<feature type="transmembrane region" description="Helical" evidence="1">
    <location>
        <begin position="66"/>
        <end position="87"/>
    </location>
</feature>
<feature type="transmembrane region" description="Helical" evidence="1">
    <location>
        <begin position="267"/>
        <end position="288"/>
    </location>
</feature>
<gene>
    <name evidence="2" type="ORF">Taro_021376</name>
</gene>
<keyword evidence="1" id="KW-0472">Membrane</keyword>
<keyword evidence="1" id="KW-0812">Transmembrane</keyword>
<protein>
    <recommendedName>
        <fullName evidence="4">Transmembrane protein</fullName>
    </recommendedName>
</protein>
<feature type="transmembrane region" description="Helical" evidence="1">
    <location>
        <begin position="557"/>
        <end position="577"/>
    </location>
</feature>
<feature type="transmembrane region" description="Helical" evidence="1">
    <location>
        <begin position="93"/>
        <end position="112"/>
    </location>
</feature>
<evidence type="ECO:0000256" key="1">
    <source>
        <dbReference type="SAM" id="Phobius"/>
    </source>
</evidence>
<feature type="transmembrane region" description="Helical" evidence="1">
    <location>
        <begin position="219"/>
        <end position="246"/>
    </location>
</feature>
<dbReference type="AlphaFoldDB" id="A0A843UR95"/>
<accession>A0A843UR95</accession>
<keyword evidence="3" id="KW-1185">Reference proteome</keyword>
<evidence type="ECO:0000313" key="2">
    <source>
        <dbReference type="EMBL" id="MQL88812.1"/>
    </source>
</evidence>
<evidence type="ECO:0000313" key="3">
    <source>
        <dbReference type="Proteomes" id="UP000652761"/>
    </source>
</evidence>
<evidence type="ECO:0008006" key="4">
    <source>
        <dbReference type="Google" id="ProtNLM"/>
    </source>
</evidence>
<reference evidence="2" key="1">
    <citation type="submission" date="2017-07" db="EMBL/GenBank/DDBJ databases">
        <title>Taro Niue Genome Assembly and Annotation.</title>
        <authorList>
            <person name="Atibalentja N."/>
            <person name="Keating K."/>
            <person name="Fields C.J."/>
        </authorList>
    </citation>
    <scope>NUCLEOTIDE SEQUENCE</scope>
    <source>
        <strain evidence="2">Niue_2</strain>
        <tissue evidence="2">Leaf</tissue>
    </source>
</reference>
<proteinExistence type="predicted"/>
<sequence length="606" mass="65920">MRENKFFFSSTWRLVATERNKCSWCRGSAALQQGGNCSFSWAMAVPSVGVLALRRGFLFRVGRRPVVCLLPLLSVGCSGWWCFHMAFGAMSRIVATFVAKVVVTYCPVSYCAGFFRRTMHRSGAYFSCASTMLWRHLSPLGVWPSPPVVVSGGESLSVGLELFQAVGAVVYYTWSVFLFQCLLWRVLPISHAVSAVGATLLHLAEFWCLWWHPLLVLEWFVFVPSGALVHCIALWVAPSACVSTMCPDRSPISGTPGLGCGRVRTSSLILSLHVCLWSLWFSFLWLHSRCVSFSDHEDDLVWTVEGSVVVFRLAVSVFLVGFVRVAPVGLSTTACFLRTVGVRSTDLSSCRDIPWGHVLVTVRTAIVLRLVERSPSRPSPAFGLGGGADSSWWSSGAARSEEEAVVASISAVCHLADVVTAERVATLEKVLVATCFPVTTWRLSRLPCPSCCHRDGSGGRDNIWSASGVSVAAVGCRVLTLDYCFCNPFLSAVRSGTGMSEVAVPVVRRCFSHSCSVSLVVTPGCSFSTLWRSGMLVLVSSAGVVFGLTLVVGRGITLFRCFIVLCVLFARLTPYSLQVGTRCRKSSLPDSRGGGLFAVRCQQCEL</sequence>
<keyword evidence="1" id="KW-1133">Transmembrane helix</keyword>
<feature type="transmembrane region" description="Helical" evidence="1">
    <location>
        <begin position="534"/>
        <end position="551"/>
    </location>
</feature>
<organism evidence="2 3">
    <name type="scientific">Colocasia esculenta</name>
    <name type="common">Wild taro</name>
    <name type="synonym">Arum esculentum</name>
    <dbReference type="NCBI Taxonomy" id="4460"/>
    <lineage>
        <taxon>Eukaryota</taxon>
        <taxon>Viridiplantae</taxon>
        <taxon>Streptophyta</taxon>
        <taxon>Embryophyta</taxon>
        <taxon>Tracheophyta</taxon>
        <taxon>Spermatophyta</taxon>
        <taxon>Magnoliopsida</taxon>
        <taxon>Liliopsida</taxon>
        <taxon>Araceae</taxon>
        <taxon>Aroideae</taxon>
        <taxon>Colocasieae</taxon>
        <taxon>Colocasia</taxon>
    </lineage>
</organism>
<dbReference type="EMBL" id="NMUH01001092">
    <property type="protein sequence ID" value="MQL88812.1"/>
    <property type="molecule type" value="Genomic_DNA"/>
</dbReference>